<evidence type="ECO:0000313" key="4">
    <source>
        <dbReference type="Proteomes" id="UP000186808"/>
    </source>
</evidence>
<feature type="domain" description="DUF4440" evidence="1">
    <location>
        <begin position="14"/>
        <end position="109"/>
    </location>
</feature>
<dbReference type="RefSeq" id="WP_238587895.1">
    <property type="nucleotide sequence ID" value="NZ_CAAAIV010000038.1"/>
</dbReference>
<reference evidence="2 4" key="1">
    <citation type="submission" date="2017-01" db="EMBL/GenBank/DDBJ databases">
        <authorList>
            <person name="Varghese N."/>
            <person name="Submissions S."/>
        </authorList>
    </citation>
    <scope>NUCLEOTIDE SEQUENCE [LARGE SCALE GENOMIC DNA]</scope>
    <source>
        <strain evidence="2 4">ATCC 33342</strain>
    </source>
</reference>
<dbReference type="EMBL" id="FTNL01000040">
    <property type="protein sequence ID" value="SIR90407.1"/>
    <property type="molecule type" value="Genomic_DNA"/>
</dbReference>
<organism evidence="3 5">
    <name type="scientific">Fluoribacter gormanii</name>
    <dbReference type="NCBI Taxonomy" id="464"/>
    <lineage>
        <taxon>Bacteria</taxon>
        <taxon>Pseudomonadati</taxon>
        <taxon>Pseudomonadota</taxon>
        <taxon>Gammaproteobacteria</taxon>
        <taxon>Legionellales</taxon>
        <taxon>Legionellaceae</taxon>
        <taxon>Fluoribacter</taxon>
    </lineage>
</organism>
<evidence type="ECO:0000259" key="1">
    <source>
        <dbReference type="Pfam" id="PF14534"/>
    </source>
</evidence>
<dbReference type="Proteomes" id="UP000186808">
    <property type="component" value="Unassembled WGS sequence"/>
</dbReference>
<evidence type="ECO:0000313" key="5">
    <source>
        <dbReference type="Proteomes" id="UP000254374"/>
    </source>
</evidence>
<dbReference type="STRING" id="464.Lgor_2405"/>
<name>A0A377GHF5_9GAMM</name>
<dbReference type="SUPFAM" id="SSF54427">
    <property type="entry name" value="NTF2-like"/>
    <property type="match status" value="1"/>
</dbReference>
<accession>A0A377GHF5</accession>
<dbReference type="EMBL" id="UGGV01000001">
    <property type="protein sequence ID" value="STO24270.1"/>
    <property type="molecule type" value="Genomic_DNA"/>
</dbReference>
<dbReference type="Pfam" id="PF14534">
    <property type="entry name" value="DUF4440"/>
    <property type="match status" value="1"/>
</dbReference>
<dbReference type="Gene3D" id="3.10.450.50">
    <property type="match status" value="1"/>
</dbReference>
<gene>
    <name evidence="3" type="ORF">NCTC11401_01082</name>
    <name evidence="2" type="ORF">SAMN05421777_1404</name>
</gene>
<protein>
    <submittedName>
        <fullName evidence="3">Uncharacterized protein conserved in bacteria</fullName>
    </submittedName>
</protein>
<proteinExistence type="predicted"/>
<dbReference type="Proteomes" id="UP000254374">
    <property type="component" value="Unassembled WGS sequence"/>
</dbReference>
<evidence type="ECO:0000313" key="2">
    <source>
        <dbReference type="EMBL" id="SIR90407.1"/>
    </source>
</evidence>
<keyword evidence="4" id="KW-1185">Reference proteome</keyword>
<evidence type="ECO:0000313" key="3">
    <source>
        <dbReference type="EMBL" id="STO24270.1"/>
    </source>
</evidence>
<dbReference type="InterPro" id="IPR027843">
    <property type="entry name" value="DUF4440"/>
</dbReference>
<reference evidence="3 5" key="2">
    <citation type="submission" date="2018-06" db="EMBL/GenBank/DDBJ databases">
        <authorList>
            <consortium name="Pathogen Informatics"/>
            <person name="Doyle S."/>
        </authorList>
    </citation>
    <scope>NUCLEOTIDE SEQUENCE [LARGE SCALE GENOMIC DNA]</scope>
    <source>
        <strain evidence="3 5">NCTC11401</strain>
    </source>
</reference>
<dbReference type="AlphaFoldDB" id="A0A377GHF5"/>
<dbReference type="InterPro" id="IPR032710">
    <property type="entry name" value="NTF2-like_dom_sf"/>
</dbReference>
<sequence length="124" mass="14382">MNTICNEIMAQEQKLLARNEPAALLAELIDDEFIEYGSNGKMNDKNEAVRWLAEPSPLEIRGMNFETKFLSEDVILLSYISEIKENHGSESKFSRRISIWRKKNSTWKMILHHGISIEKPCIRT</sequence>